<keyword evidence="14" id="KW-1185">Reference proteome</keyword>
<feature type="active site" description="Nucleophile; for GATase activity" evidence="10">
    <location>
        <position position="2"/>
    </location>
</feature>
<feature type="domain" description="Glutamine amidotransferase type-2" evidence="11">
    <location>
        <begin position="2"/>
        <end position="217"/>
    </location>
</feature>
<dbReference type="CDD" id="cd05009">
    <property type="entry name" value="SIS_GlmS_GlmD_2"/>
    <property type="match status" value="1"/>
</dbReference>
<comment type="subcellular location">
    <subcellularLocation>
        <location evidence="2 10">Cytoplasm</location>
    </subcellularLocation>
</comment>
<dbReference type="PANTHER" id="PTHR10937">
    <property type="entry name" value="GLUCOSAMINE--FRUCTOSE-6-PHOSPHATE AMINOTRANSFERASE, ISOMERIZING"/>
    <property type="match status" value="1"/>
</dbReference>
<feature type="domain" description="SIS" evidence="12">
    <location>
        <begin position="457"/>
        <end position="598"/>
    </location>
</feature>
<evidence type="ECO:0000256" key="2">
    <source>
        <dbReference type="ARBA" id="ARBA00004496"/>
    </source>
</evidence>
<evidence type="ECO:0000256" key="8">
    <source>
        <dbReference type="ARBA" id="ARBA00022737"/>
    </source>
</evidence>
<dbReference type="Proteomes" id="UP000175744">
    <property type="component" value="Unassembled WGS sequence"/>
</dbReference>
<dbReference type="Pfam" id="PF01380">
    <property type="entry name" value="SIS"/>
    <property type="match status" value="2"/>
</dbReference>
<dbReference type="OrthoDB" id="106547at2"/>
<dbReference type="GO" id="GO:0006002">
    <property type="term" value="P:fructose 6-phosphate metabolic process"/>
    <property type="evidence" value="ECO:0007669"/>
    <property type="project" value="TreeGrafter"/>
</dbReference>
<accession>A0A1E8F076</accession>
<dbReference type="NCBIfam" id="NF001484">
    <property type="entry name" value="PRK00331.1"/>
    <property type="match status" value="1"/>
</dbReference>
<evidence type="ECO:0000256" key="10">
    <source>
        <dbReference type="HAMAP-Rule" id="MF_00164"/>
    </source>
</evidence>
<evidence type="ECO:0000256" key="4">
    <source>
        <dbReference type="ARBA" id="ARBA00016090"/>
    </source>
</evidence>
<dbReference type="RefSeq" id="WP_070109591.1">
    <property type="nucleotide sequence ID" value="NZ_LZFO01000007.1"/>
</dbReference>
<dbReference type="FunFam" id="3.40.50.10490:FF:000022">
    <property type="entry name" value="Glutamine--fructose-6-phosphate aminotransferase [isomerizing]"/>
    <property type="match status" value="1"/>
</dbReference>
<evidence type="ECO:0000256" key="9">
    <source>
        <dbReference type="ARBA" id="ARBA00022962"/>
    </source>
</evidence>
<dbReference type="NCBIfam" id="TIGR01135">
    <property type="entry name" value="glmS"/>
    <property type="match status" value="1"/>
</dbReference>
<evidence type="ECO:0000256" key="3">
    <source>
        <dbReference type="ARBA" id="ARBA00012916"/>
    </source>
</evidence>
<dbReference type="CDD" id="cd00714">
    <property type="entry name" value="GFAT"/>
    <property type="match status" value="1"/>
</dbReference>
<dbReference type="Gene3D" id="3.40.50.10490">
    <property type="entry name" value="Glucose-6-phosphate isomerase like protein, domain 1"/>
    <property type="match status" value="2"/>
</dbReference>
<gene>
    <name evidence="10 13" type="primary">glmS</name>
    <name evidence="13" type="ORF">CLOACE_06270</name>
</gene>
<keyword evidence="6 10" id="KW-0032">Aminotransferase</keyword>
<feature type="active site" description="For Fru-6P isomerization activity" evidence="10">
    <location>
        <position position="603"/>
    </location>
</feature>
<dbReference type="GO" id="GO:0097367">
    <property type="term" value="F:carbohydrate derivative binding"/>
    <property type="evidence" value="ECO:0007669"/>
    <property type="project" value="InterPro"/>
</dbReference>
<dbReference type="GO" id="GO:0006487">
    <property type="term" value="P:protein N-linked glycosylation"/>
    <property type="evidence" value="ECO:0007669"/>
    <property type="project" value="TreeGrafter"/>
</dbReference>
<dbReference type="FunFam" id="3.60.20.10:FF:000006">
    <property type="entry name" value="Glutamine--fructose-6-phosphate aminotransferase [isomerizing]"/>
    <property type="match status" value="1"/>
</dbReference>
<keyword evidence="7 10" id="KW-0808">Transferase</keyword>
<comment type="catalytic activity">
    <reaction evidence="1 10">
        <text>D-fructose 6-phosphate + L-glutamine = D-glucosamine 6-phosphate + L-glutamate</text>
        <dbReference type="Rhea" id="RHEA:13237"/>
        <dbReference type="ChEBI" id="CHEBI:29985"/>
        <dbReference type="ChEBI" id="CHEBI:58359"/>
        <dbReference type="ChEBI" id="CHEBI:58725"/>
        <dbReference type="ChEBI" id="CHEBI:61527"/>
        <dbReference type="EC" id="2.6.1.16"/>
    </reaction>
</comment>
<proteinExistence type="inferred from homology"/>
<evidence type="ECO:0000259" key="11">
    <source>
        <dbReference type="PROSITE" id="PS51278"/>
    </source>
</evidence>
<dbReference type="GO" id="GO:0006047">
    <property type="term" value="P:UDP-N-acetylglucosamine metabolic process"/>
    <property type="evidence" value="ECO:0007669"/>
    <property type="project" value="TreeGrafter"/>
</dbReference>
<dbReference type="CDD" id="cd05008">
    <property type="entry name" value="SIS_GlmS_GlmD_1"/>
    <property type="match status" value="1"/>
</dbReference>
<keyword evidence="5 10" id="KW-0963">Cytoplasm</keyword>
<evidence type="ECO:0000313" key="14">
    <source>
        <dbReference type="Proteomes" id="UP000175744"/>
    </source>
</evidence>
<dbReference type="GO" id="GO:0005829">
    <property type="term" value="C:cytosol"/>
    <property type="evidence" value="ECO:0007669"/>
    <property type="project" value="TreeGrafter"/>
</dbReference>
<dbReference type="EC" id="2.6.1.16" evidence="3 10"/>
<dbReference type="STRING" id="1121290.CLAOCE_06270"/>
<dbReference type="InterPro" id="IPR035466">
    <property type="entry name" value="GlmS/AgaS_SIS"/>
</dbReference>
<dbReference type="Gene3D" id="3.60.20.10">
    <property type="entry name" value="Glutamine Phosphoribosylpyrophosphate, subunit 1, domain 1"/>
    <property type="match status" value="1"/>
</dbReference>
<comment type="caution">
    <text evidence="13">The sequence shown here is derived from an EMBL/GenBank/DDBJ whole genome shotgun (WGS) entry which is preliminary data.</text>
</comment>
<comment type="subunit">
    <text evidence="10">Homodimer.</text>
</comment>
<dbReference type="Pfam" id="PF13522">
    <property type="entry name" value="GATase_6"/>
    <property type="match status" value="1"/>
</dbReference>
<evidence type="ECO:0000256" key="6">
    <source>
        <dbReference type="ARBA" id="ARBA00022576"/>
    </source>
</evidence>
<dbReference type="PATRIC" id="fig|1121290.3.peg.639"/>
<dbReference type="AlphaFoldDB" id="A0A1E8F076"/>
<evidence type="ECO:0000256" key="1">
    <source>
        <dbReference type="ARBA" id="ARBA00001031"/>
    </source>
</evidence>
<dbReference type="InterPro" id="IPR047084">
    <property type="entry name" value="GFAT_N"/>
</dbReference>
<dbReference type="PROSITE" id="PS51278">
    <property type="entry name" value="GATASE_TYPE_2"/>
    <property type="match status" value="1"/>
</dbReference>
<dbReference type="EMBL" id="LZFO01000007">
    <property type="protein sequence ID" value="OFI06834.1"/>
    <property type="molecule type" value="Genomic_DNA"/>
</dbReference>
<dbReference type="InterPro" id="IPR005855">
    <property type="entry name" value="GFAT"/>
</dbReference>
<evidence type="ECO:0000256" key="7">
    <source>
        <dbReference type="ARBA" id="ARBA00022679"/>
    </source>
</evidence>
<evidence type="ECO:0000259" key="12">
    <source>
        <dbReference type="PROSITE" id="PS51464"/>
    </source>
</evidence>
<dbReference type="PANTHER" id="PTHR10937:SF0">
    <property type="entry name" value="GLUTAMINE--FRUCTOSE-6-PHOSPHATE TRANSAMINASE (ISOMERIZING)"/>
    <property type="match status" value="1"/>
</dbReference>
<dbReference type="FunFam" id="3.40.50.10490:FF:000001">
    <property type="entry name" value="Glutamine--fructose-6-phosphate aminotransferase [isomerizing]"/>
    <property type="match status" value="1"/>
</dbReference>
<dbReference type="InterPro" id="IPR035490">
    <property type="entry name" value="GlmS/FrlB_SIS"/>
</dbReference>
<dbReference type="InterPro" id="IPR001347">
    <property type="entry name" value="SIS_dom"/>
</dbReference>
<protein>
    <recommendedName>
        <fullName evidence="4 10">Glutamine--fructose-6-phosphate aminotransferase [isomerizing]</fullName>
        <ecNumber evidence="3 10">2.6.1.16</ecNumber>
    </recommendedName>
    <alternativeName>
        <fullName evidence="10">D-fructose-6-phosphate amidotransferase</fullName>
    </alternativeName>
    <alternativeName>
        <fullName evidence="10">GFAT</fullName>
    </alternativeName>
    <alternativeName>
        <fullName evidence="10">Glucosamine-6-phosphate synthase</fullName>
    </alternativeName>
    <alternativeName>
        <fullName evidence="10">Hexosephosphate aminotransferase</fullName>
    </alternativeName>
    <alternativeName>
        <fullName evidence="10">L-glutamine--D-fructose-6-phosphate amidotransferase</fullName>
    </alternativeName>
</protein>
<comment type="function">
    <text evidence="10">Catalyzes the first step in hexosamine metabolism, converting fructose-6P into glucosamine-6P using glutamine as a nitrogen source.</text>
</comment>
<dbReference type="InterPro" id="IPR046348">
    <property type="entry name" value="SIS_dom_sf"/>
</dbReference>
<dbReference type="SUPFAM" id="SSF53697">
    <property type="entry name" value="SIS domain"/>
    <property type="match status" value="1"/>
</dbReference>
<dbReference type="GO" id="GO:0005975">
    <property type="term" value="P:carbohydrate metabolic process"/>
    <property type="evidence" value="ECO:0007669"/>
    <property type="project" value="UniProtKB-UniRule"/>
</dbReference>
<name>A0A1E8F076_9CLOT</name>
<organism evidence="13 14">
    <name type="scientific">Clostridium acetireducens DSM 10703</name>
    <dbReference type="NCBI Taxonomy" id="1121290"/>
    <lineage>
        <taxon>Bacteria</taxon>
        <taxon>Bacillati</taxon>
        <taxon>Bacillota</taxon>
        <taxon>Clostridia</taxon>
        <taxon>Eubacteriales</taxon>
        <taxon>Clostridiaceae</taxon>
        <taxon>Clostridium</taxon>
    </lineage>
</organism>
<keyword evidence="9" id="KW-0315">Glutamine amidotransferase</keyword>
<feature type="initiator methionine" description="Removed" evidence="10">
    <location>
        <position position="1"/>
    </location>
</feature>
<dbReference type="InterPro" id="IPR017932">
    <property type="entry name" value="GATase_2_dom"/>
</dbReference>
<evidence type="ECO:0000256" key="5">
    <source>
        <dbReference type="ARBA" id="ARBA00022490"/>
    </source>
</evidence>
<dbReference type="GO" id="GO:0004360">
    <property type="term" value="F:glutamine-fructose-6-phosphate transaminase (isomerizing) activity"/>
    <property type="evidence" value="ECO:0007669"/>
    <property type="project" value="UniProtKB-UniRule"/>
</dbReference>
<dbReference type="PROSITE" id="PS51464">
    <property type="entry name" value="SIS"/>
    <property type="match status" value="2"/>
</dbReference>
<reference evidence="13 14" key="1">
    <citation type="submission" date="2016-06" db="EMBL/GenBank/DDBJ databases">
        <title>Genome sequence of Clostridium acetireducens DSM 10703.</title>
        <authorList>
            <person name="Poehlein A."/>
            <person name="Fluechter S."/>
            <person name="Duerre P."/>
            <person name="Daniel R."/>
        </authorList>
    </citation>
    <scope>NUCLEOTIDE SEQUENCE [LARGE SCALE GENOMIC DNA]</scope>
    <source>
        <strain evidence="13 14">DSM 10703</strain>
    </source>
</reference>
<dbReference type="SUPFAM" id="SSF56235">
    <property type="entry name" value="N-terminal nucleophile aminohydrolases (Ntn hydrolases)"/>
    <property type="match status" value="1"/>
</dbReference>
<keyword evidence="8" id="KW-0677">Repeat</keyword>
<feature type="domain" description="SIS" evidence="12">
    <location>
        <begin position="285"/>
        <end position="424"/>
    </location>
</feature>
<dbReference type="HAMAP" id="MF_00164">
    <property type="entry name" value="GlmS"/>
    <property type="match status" value="1"/>
</dbReference>
<evidence type="ECO:0000313" key="13">
    <source>
        <dbReference type="EMBL" id="OFI06834.1"/>
    </source>
</evidence>
<dbReference type="InterPro" id="IPR029055">
    <property type="entry name" value="Ntn_hydrolases_N"/>
</dbReference>
<sequence length="608" mass="67370">MCGIVGYVGKRQAAPVLVEGLSKLEYRGYDSAGVAIINDGNLNVTKCKGRLKNLENELNRNPVAGSIGIGHTRWATHGQPSNFNSHPHCNEKGTISVVHNGIIENYIELREWLTGKGHKFLSETDTEVIPHLIDYFYEGDLLDAVIKTIKKIEGSYAIGVVSSLEPDKLIAVRKDSPLIVGLGKDEYFIASDIPAVLNYTRDIYLLEDNEFVVINKEGVELLSANKEKIERDIYHVTWNADAAEKGGYEHFMLKEIHEQPKVIKDTMTSRVMPGKPITLDDIKITKEQIQNIDKIYIVACGTAYHAGIVGKYVIEKLAKIPVEVEVASEFRYREPLINKNTLMMVISQSGETADTLAALRETKALGARVLAVTNVVGSTVSREADDVLYTWAGPEIAVASTKAYETQLVAMYIIALFFAENKNILSKEQIEILKEEILNIPEKVNKVLENEKSIKNFASKVYEYKDMFFLGRGLDYAVAMEGSLKLKETSYIHSEAYAGGELKHGPIALIEDGTAVVTIATQDYLFEKMVSNIKEVKTRGAKVLALAMEGSSNVEKTADEVIYIPQVNSLFAPLLAVIPLQLLAYYTSVKKGCDVDKPRNLAKSVTVE</sequence>